<feature type="non-terminal residue" evidence="3">
    <location>
        <position position="1"/>
    </location>
</feature>
<feature type="domain" description="CRIB" evidence="2">
    <location>
        <begin position="6"/>
        <end position="41"/>
    </location>
</feature>
<accession>A0A0C3QRV4</accession>
<dbReference type="HOGENOM" id="CLU_129373_1_0_1"/>
<dbReference type="OrthoDB" id="248923at2759"/>
<protein>
    <recommendedName>
        <fullName evidence="2">CRIB domain-containing protein</fullName>
    </recommendedName>
</protein>
<dbReference type="Proteomes" id="UP000054248">
    <property type="component" value="Unassembled WGS sequence"/>
</dbReference>
<keyword evidence="4" id="KW-1185">Reference proteome</keyword>
<dbReference type="InterPro" id="IPR000095">
    <property type="entry name" value="CRIB_dom"/>
</dbReference>
<dbReference type="EMBL" id="KN822970">
    <property type="protein sequence ID" value="KIO30599.1"/>
    <property type="molecule type" value="Genomic_DNA"/>
</dbReference>
<evidence type="ECO:0000313" key="3">
    <source>
        <dbReference type="EMBL" id="KIO30599.1"/>
    </source>
</evidence>
<proteinExistence type="predicted"/>
<reference evidence="3 4" key="1">
    <citation type="submission" date="2014-04" db="EMBL/GenBank/DDBJ databases">
        <authorList>
            <consortium name="DOE Joint Genome Institute"/>
            <person name="Kuo A."/>
            <person name="Girlanda M."/>
            <person name="Perotto S."/>
            <person name="Kohler A."/>
            <person name="Nagy L.G."/>
            <person name="Floudas D."/>
            <person name="Copeland A."/>
            <person name="Barry K.W."/>
            <person name="Cichocki N."/>
            <person name="Veneault-Fourrey C."/>
            <person name="LaButti K."/>
            <person name="Lindquist E.A."/>
            <person name="Lipzen A."/>
            <person name="Lundell T."/>
            <person name="Morin E."/>
            <person name="Murat C."/>
            <person name="Sun H."/>
            <person name="Tunlid A."/>
            <person name="Henrissat B."/>
            <person name="Grigoriev I.V."/>
            <person name="Hibbett D.S."/>
            <person name="Martin F."/>
            <person name="Nordberg H.P."/>
            <person name="Cantor M.N."/>
            <person name="Hua S.X."/>
        </authorList>
    </citation>
    <scope>NUCLEOTIDE SEQUENCE [LARGE SCALE GENOMIC DNA]</scope>
    <source>
        <strain evidence="3 4">MUT 4182</strain>
    </source>
</reference>
<feature type="region of interest" description="Disordered" evidence="1">
    <location>
        <begin position="1"/>
        <end position="24"/>
    </location>
</feature>
<sequence>SKRPEISTPYNPIHLTHVRSNPSTGEFTGLPDGWKQTLQKNNNRYQEKNRQAVAETLKFYQ</sequence>
<dbReference type="STRING" id="1051891.A0A0C3QRV4"/>
<dbReference type="Gene3D" id="3.90.810.10">
    <property type="entry name" value="CRIB domain"/>
    <property type="match status" value="1"/>
</dbReference>
<feature type="non-terminal residue" evidence="3">
    <location>
        <position position="61"/>
    </location>
</feature>
<evidence type="ECO:0000313" key="4">
    <source>
        <dbReference type="Proteomes" id="UP000054248"/>
    </source>
</evidence>
<evidence type="ECO:0000259" key="2">
    <source>
        <dbReference type="SMART" id="SM00285"/>
    </source>
</evidence>
<dbReference type="AlphaFoldDB" id="A0A0C3QRV4"/>
<name>A0A0C3QRV4_9AGAM</name>
<evidence type="ECO:0000256" key="1">
    <source>
        <dbReference type="SAM" id="MobiDB-lite"/>
    </source>
</evidence>
<gene>
    <name evidence="3" type="ORF">M407DRAFT_62107</name>
</gene>
<dbReference type="Pfam" id="PF00786">
    <property type="entry name" value="PBD"/>
    <property type="match status" value="1"/>
</dbReference>
<dbReference type="InterPro" id="IPR036936">
    <property type="entry name" value="CRIB_dom_sf"/>
</dbReference>
<reference evidence="4" key="2">
    <citation type="submission" date="2015-01" db="EMBL/GenBank/DDBJ databases">
        <title>Evolutionary Origins and Diversification of the Mycorrhizal Mutualists.</title>
        <authorList>
            <consortium name="DOE Joint Genome Institute"/>
            <consortium name="Mycorrhizal Genomics Consortium"/>
            <person name="Kohler A."/>
            <person name="Kuo A."/>
            <person name="Nagy L.G."/>
            <person name="Floudas D."/>
            <person name="Copeland A."/>
            <person name="Barry K.W."/>
            <person name="Cichocki N."/>
            <person name="Veneault-Fourrey C."/>
            <person name="LaButti K."/>
            <person name="Lindquist E.A."/>
            <person name="Lipzen A."/>
            <person name="Lundell T."/>
            <person name="Morin E."/>
            <person name="Murat C."/>
            <person name="Riley R."/>
            <person name="Ohm R."/>
            <person name="Sun H."/>
            <person name="Tunlid A."/>
            <person name="Henrissat B."/>
            <person name="Grigoriev I.V."/>
            <person name="Hibbett D.S."/>
            <person name="Martin F."/>
        </authorList>
    </citation>
    <scope>NUCLEOTIDE SEQUENCE [LARGE SCALE GENOMIC DNA]</scope>
    <source>
        <strain evidence="4">MUT 4182</strain>
    </source>
</reference>
<organism evidence="3 4">
    <name type="scientific">Tulasnella calospora MUT 4182</name>
    <dbReference type="NCBI Taxonomy" id="1051891"/>
    <lineage>
        <taxon>Eukaryota</taxon>
        <taxon>Fungi</taxon>
        <taxon>Dikarya</taxon>
        <taxon>Basidiomycota</taxon>
        <taxon>Agaricomycotina</taxon>
        <taxon>Agaricomycetes</taxon>
        <taxon>Cantharellales</taxon>
        <taxon>Tulasnellaceae</taxon>
        <taxon>Tulasnella</taxon>
    </lineage>
</organism>
<dbReference type="SMART" id="SM00285">
    <property type="entry name" value="PBD"/>
    <property type="match status" value="1"/>
</dbReference>